<gene>
    <name evidence="1" type="ORF">NZ698_04590</name>
</gene>
<sequence>MKRMIIGMLSFLSIITYAQNQRFIYEYKFVKDSTEKSKSETELMVLDATKIGSKFYSLKKSIADSIHQDRLQKKVKDFSGTDWGLVPDVVEKTYPDFKIEFFNMLEMDKYKVTDKRKLDWKILPNKEKIGELSAQKASVNFAGRTWTAWFATDIPIQDGPYKFHGLPGLIVKLEDKTQSHSFVLKEIKKLPADYQWKSDNDIKSLNATIPLDEIKYKKQFIDFRNNPAKSLRQIVSSNQKINIIDMTGKPLDIEKLIKDKERAAKENNARDNNVLELELLK</sequence>
<dbReference type="NCBIfam" id="TIGR01200">
    <property type="entry name" value="GLPGLI"/>
    <property type="match status" value="1"/>
</dbReference>
<dbReference type="Proteomes" id="UP001208649">
    <property type="component" value="Unassembled WGS sequence"/>
</dbReference>
<dbReference type="EMBL" id="JAOTEM010000001">
    <property type="protein sequence ID" value="MCU7616466.1"/>
    <property type="molecule type" value="Genomic_DNA"/>
</dbReference>
<proteinExistence type="predicted"/>
<accession>A0ABT2W2L2</accession>
<comment type="caution">
    <text evidence="1">The sequence shown here is derived from an EMBL/GenBank/DDBJ whole genome shotgun (WGS) entry which is preliminary data.</text>
</comment>
<name>A0ABT2W2L2_9FLAO</name>
<dbReference type="InterPro" id="IPR005901">
    <property type="entry name" value="GLPGLI"/>
</dbReference>
<keyword evidence="2" id="KW-1185">Reference proteome</keyword>
<dbReference type="RefSeq" id="WP_263001912.1">
    <property type="nucleotide sequence ID" value="NZ_JAOTEM010000001.1"/>
</dbReference>
<reference evidence="2" key="1">
    <citation type="submission" date="2023-07" db="EMBL/GenBank/DDBJ databases">
        <title>Chryseobacterium sp. strain PBS4-4 Genome sequencing and assembly.</title>
        <authorList>
            <person name="Jung Y."/>
        </authorList>
    </citation>
    <scope>NUCLEOTIDE SEQUENCE [LARGE SCALE GENOMIC DNA]</scope>
    <source>
        <strain evidence="2">PBS4-4</strain>
    </source>
</reference>
<dbReference type="Pfam" id="PF09697">
    <property type="entry name" value="Porph_ging"/>
    <property type="match status" value="1"/>
</dbReference>
<evidence type="ECO:0000313" key="2">
    <source>
        <dbReference type="Proteomes" id="UP001208649"/>
    </source>
</evidence>
<organism evidence="1 2">
    <name type="scientific">Chryseobacterium edaphi</name>
    <dbReference type="NCBI Taxonomy" id="2976532"/>
    <lineage>
        <taxon>Bacteria</taxon>
        <taxon>Pseudomonadati</taxon>
        <taxon>Bacteroidota</taxon>
        <taxon>Flavobacteriia</taxon>
        <taxon>Flavobacteriales</taxon>
        <taxon>Weeksellaceae</taxon>
        <taxon>Chryseobacterium group</taxon>
        <taxon>Chryseobacterium</taxon>
    </lineage>
</organism>
<evidence type="ECO:0000313" key="1">
    <source>
        <dbReference type="EMBL" id="MCU7616466.1"/>
    </source>
</evidence>
<protein>
    <submittedName>
        <fullName evidence="1">GLPGLI family protein</fullName>
    </submittedName>
</protein>